<dbReference type="Gene3D" id="2.60.120.620">
    <property type="entry name" value="q2cbj1_9rhob like domain"/>
    <property type="match status" value="1"/>
</dbReference>
<gene>
    <name evidence="1" type="ORF">TH30_02010</name>
</gene>
<sequence>MMSTSEIRNSVISAFNSGKSSQDPYQHWFIENVLPVEIAKKVCSLPILAPVLDVNAGTREANNSSRRYFDQETISKYETANDIAQAFHSREVVDAVEDVFGADLSETRIRLEFAQDRDGFWLQPHTDIGVKRFTMLLYLSDEPGHEKLGTDIYKDAETHIKASPFLPNSALIFVPASNTWHGFEKRSFSGVRKSLIINYVTKDWRAVEQLPFPDEYVK</sequence>
<proteinExistence type="predicted"/>
<organism evidence="1 2">
    <name type="scientific">Thalassospira profundimaris</name>
    <dbReference type="NCBI Taxonomy" id="502049"/>
    <lineage>
        <taxon>Bacteria</taxon>
        <taxon>Pseudomonadati</taxon>
        <taxon>Pseudomonadota</taxon>
        <taxon>Alphaproteobacteria</taxon>
        <taxon>Rhodospirillales</taxon>
        <taxon>Thalassospiraceae</taxon>
        <taxon>Thalassospira</taxon>
    </lineage>
</organism>
<name>A0A367X660_9PROT</name>
<comment type="caution">
    <text evidence="1">The sequence shown here is derived from an EMBL/GenBank/DDBJ whole genome shotgun (WGS) entry which is preliminary data.</text>
</comment>
<reference evidence="1 2" key="1">
    <citation type="submission" date="2014-07" db="EMBL/GenBank/DDBJ databases">
        <title>Draft genome sequence of Thalassospira profundimaris PR54-5.</title>
        <authorList>
            <person name="Lai Q."/>
            <person name="Shao Z."/>
        </authorList>
    </citation>
    <scope>NUCLEOTIDE SEQUENCE [LARGE SCALE GENOMIC DNA]</scope>
    <source>
        <strain evidence="1 2">PR54-5</strain>
    </source>
</reference>
<accession>A0A367X660</accession>
<dbReference type="EMBL" id="JPWI01000001">
    <property type="protein sequence ID" value="RCK49125.1"/>
    <property type="molecule type" value="Genomic_DNA"/>
</dbReference>
<protein>
    <recommendedName>
        <fullName evidence="3">Prolyl 4-hydroxylase alpha subunit Fe(2+) 2OG dioxygenase domain-containing protein</fullName>
    </recommendedName>
</protein>
<evidence type="ECO:0008006" key="3">
    <source>
        <dbReference type="Google" id="ProtNLM"/>
    </source>
</evidence>
<dbReference type="AlphaFoldDB" id="A0A367X660"/>
<evidence type="ECO:0000313" key="2">
    <source>
        <dbReference type="Proteomes" id="UP000252255"/>
    </source>
</evidence>
<dbReference type="Proteomes" id="UP000252255">
    <property type="component" value="Unassembled WGS sequence"/>
</dbReference>
<evidence type="ECO:0000313" key="1">
    <source>
        <dbReference type="EMBL" id="RCK49125.1"/>
    </source>
</evidence>